<proteinExistence type="inferred from homology"/>
<reference evidence="2" key="1">
    <citation type="submission" date="2020-01" db="EMBL/GenBank/DDBJ databases">
        <title>Development of genomics and gene disruption for Polysphondylium violaceum indicates a role for the polyketide synthase stlB in stalk morphogenesis.</title>
        <authorList>
            <person name="Narita B."/>
            <person name="Kawabe Y."/>
            <person name="Kin K."/>
            <person name="Saito T."/>
            <person name="Gibbs R."/>
            <person name="Kuspa A."/>
            <person name="Muzny D."/>
            <person name="Queller D."/>
            <person name="Richards S."/>
            <person name="Strassman J."/>
            <person name="Sucgang R."/>
            <person name="Worley K."/>
            <person name="Schaap P."/>
        </authorList>
    </citation>
    <scope>NUCLEOTIDE SEQUENCE</scope>
    <source>
        <strain evidence="2">QSvi11</strain>
    </source>
</reference>
<accession>A0A8J4V1R8</accession>
<evidence type="ECO:0000313" key="2">
    <source>
        <dbReference type="EMBL" id="KAF2077400.1"/>
    </source>
</evidence>
<comment type="similarity">
    <text evidence="1">Belongs to the csb family.</text>
</comment>
<dbReference type="Pfam" id="PF05720">
    <property type="entry name" value="Dicty_CAD"/>
    <property type="match status" value="1"/>
</dbReference>
<protein>
    <submittedName>
        <fullName evidence="2">Uncharacterized protein</fullName>
    </submittedName>
</protein>
<evidence type="ECO:0000256" key="1">
    <source>
        <dbReference type="ARBA" id="ARBA00009822"/>
    </source>
</evidence>
<dbReference type="GO" id="GO:0007155">
    <property type="term" value="P:cell adhesion"/>
    <property type="evidence" value="ECO:0007669"/>
    <property type="project" value="InterPro"/>
</dbReference>
<gene>
    <name evidence="2" type="ORF">CYY_001328</name>
</gene>
<organism evidence="2 3">
    <name type="scientific">Polysphondylium violaceum</name>
    <dbReference type="NCBI Taxonomy" id="133409"/>
    <lineage>
        <taxon>Eukaryota</taxon>
        <taxon>Amoebozoa</taxon>
        <taxon>Evosea</taxon>
        <taxon>Eumycetozoa</taxon>
        <taxon>Dictyostelia</taxon>
        <taxon>Dictyosteliales</taxon>
        <taxon>Dictyosteliaceae</taxon>
        <taxon>Polysphondylium</taxon>
    </lineage>
</organism>
<name>A0A8J4V1R8_9MYCE</name>
<dbReference type="AlphaFoldDB" id="A0A8J4V1R8"/>
<comment type="caution">
    <text evidence="2">The sequence shown here is derived from an EMBL/GenBank/DDBJ whole genome shotgun (WGS) entry which is preliminary data.</text>
</comment>
<dbReference type="Proteomes" id="UP000695562">
    <property type="component" value="Unassembled WGS sequence"/>
</dbReference>
<dbReference type="EMBL" id="AJWJ01000030">
    <property type="protein sequence ID" value="KAF2077400.1"/>
    <property type="molecule type" value="Genomic_DNA"/>
</dbReference>
<keyword evidence="3" id="KW-1185">Reference proteome</keyword>
<dbReference type="InterPro" id="IPR008601">
    <property type="entry name" value="Dicty_CAD"/>
</dbReference>
<evidence type="ECO:0000313" key="3">
    <source>
        <dbReference type="Proteomes" id="UP000695562"/>
    </source>
</evidence>
<sequence>MSHIGVPISVSIDSNGKHSILGNGCVLPMPKIFPTPCFLMISGPAKFEGDRQIWEGRKEVKNVIVEYRGKSFPFGDCRVDVINEDFDEDGINDYRINLWPKNPVKDMPFFGM</sequence>